<dbReference type="CDD" id="cd01284">
    <property type="entry name" value="Riboflavin_deaminase-reductase"/>
    <property type="match status" value="1"/>
</dbReference>
<evidence type="ECO:0000256" key="8">
    <source>
        <dbReference type="ARBA" id="ARBA00022801"/>
    </source>
</evidence>
<keyword evidence="7 13" id="KW-0479">Metal-binding</keyword>
<comment type="similarity">
    <text evidence="4 13">In the N-terminal section; belongs to the cytidine and deoxycytidylate deaminase family.</text>
</comment>
<evidence type="ECO:0000256" key="4">
    <source>
        <dbReference type="ARBA" id="ARBA00005259"/>
    </source>
</evidence>
<feature type="active site" description="Proton donor" evidence="14">
    <location>
        <position position="53"/>
    </location>
</feature>
<dbReference type="AlphaFoldDB" id="A0A4S2FMB8"/>
<feature type="binding site" evidence="15">
    <location>
        <position position="201"/>
    </location>
    <ligand>
        <name>NADP(+)</name>
        <dbReference type="ChEBI" id="CHEBI:58349"/>
    </ligand>
</feature>
<evidence type="ECO:0000256" key="12">
    <source>
        <dbReference type="ARBA" id="ARBA00023268"/>
    </source>
</evidence>
<evidence type="ECO:0000256" key="6">
    <source>
        <dbReference type="ARBA" id="ARBA00022619"/>
    </source>
</evidence>
<evidence type="ECO:0000256" key="13">
    <source>
        <dbReference type="PIRNR" id="PIRNR006769"/>
    </source>
</evidence>
<dbReference type="InterPro" id="IPR004794">
    <property type="entry name" value="Eubact_RibD"/>
</dbReference>
<evidence type="ECO:0000259" key="17">
    <source>
        <dbReference type="PROSITE" id="PS51747"/>
    </source>
</evidence>
<dbReference type="Gene3D" id="3.40.140.10">
    <property type="entry name" value="Cytidine Deaminase, domain 2"/>
    <property type="match status" value="1"/>
</dbReference>
<feature type="domain" description="CMP/dCMP-type deaminase" evidence="17">
    <location>
        <begin position="2"/>
        <end position="126"/>
    </location>
</feature>
<feature type="binding site" evidence="15">
    <location>
        <position position="209"/>
    </location>
    <ligand>
        <name>substrate</name>
    </ligand>
</feature>
<dbReference type="Proteomes" id="UP000310760">
    <property type="component" value="Unassembled WGS sequence"/>
</dbReference>
<evidence type="ECO:0000256" key="16">
    <source>
        <dbReference type="PIRSR" id="PIRSR006769-3"/>
    </source>
</evidence>
<evidence type="ECO:0000256" key="7">
    <source>
        <dbReference type="ARBA" id="ARBA00022723"/>
    </source>
</evidence>
<evidence type="ECO:0000313" key="18">
    <source>
        <dbReference type="EMBL" id="TGY70164.1"/>
    </source>
</evidence>
<feature type="binding site" evidence="15">
    <location>
        <position position="205"/>
    </location>
    <ligand>
        <name>NADP(+)</name>
        <dbReference type="ChEBI" id="CHEBI:58349"/>
    </ligand>
</feature>
<comment type="catalytic activity">
    <reaction evidence="13">
        <text>5-amino-6-(5-phospho-D-ribitylamino)uracil + NADP(+) = 5-amino-6-(5-phospho-D-ribosylamino)uracil + NADPH + H(+)</text>
        <dbReference type="Rhea" id="RHEA:17845"/>
        <dbReference type="ChEBI" id="CHEBI:15378"/>
        <dbReference type="ChEBI" id="CHEBI:57783"/>
        <dbReference type="ChEBI" id="CHEBI:58349"/>
        <dbReference type="ChEBI" id="CHEBI:58421"/>
        <dbReference type="ChEBI" id="CHEBI:58453"/>
        <dbReference type="EC" id="1.1.1.193"/>
    </reaction>
</comment>
<feature type="binding site" evidence="16">
    <location>
        <position position="51"/>
    </location>
    <ligand>
        <name>Zn(2+)</name>
        <dbReference type="ChEBI" id="CHEBI:29105"/>
        <note>catalytic</note>
    </ligand>
</feature>
<dbReference type="InterPro" id="IPR002125">
    <property type="entry name" value="CMP_dCMP_dom"/>
</dbReference>
<comment type="cofactor">
    <cofactor evidence="13 16">
        <name>Zn(2+)</name>
        <dbReference type="ChEBI" id="CHEBI:29105"/>
    </cofactor>
    <text evidence="13 16">Binds 1 zinc ion.</text>
</comment>
<keyword evidence="11 13" id="KW-0560">Oxidoreductase</keyword>
<dbReference type="NCBIfam" id="TIGR00326">
    <property type="entry name" value="eubact_ribD"/>
    <property type="match status" value="1"/>
</dbReference>
<dbReference type="RefSeq" id="WP_135951599.1">
    <property type="nucleotide sequence ID" value="NZ_CAOOJZ010000007.1"/>
</dbReference>
<dbReference type="InterPro" id="IPR002734">
    <property type="entry name" value="RibDG_C"/>
</dbReference>
<comment type="similarity">
    <text evidence="5 13">In the C-terminal section; belongs to the HTP reductase family.</text>
</comment>
<dbReference type="EMBL" id="SRYJ01000021">
    <property type="protein sequence ID" value="TGY70164.1"/>
    <property type="molecule type" value="Genomic_DNA"/>
</dbReference>
<dbReference type="FunFam" id="3.40.140.10:FF:000025">
    <property type="entry name" value="Riboflavin biosynthesis protein RibD"/>
    <property type="match status" value="1"/>
</dbReference>
<dbReference type="GO" id="GO:0009231">
    <property type="term" value="P:riboflavin biosynthetic process"/>
    <property type="evidence" value="ECO:0007669"/>
    <property type="project" value="UniProtKB-UniPathway"/>
</dbReference>
<feature type="binding site" evidence="16">
    <location>
        <position position="78"/>
    </location>
    <ligand>
        <name>Zn(2+)</name>
        <dbReference type="ChEBI" id="CHEBI:29105"/>
        <note>catalytic</note>
    </ligand>
</feature>
<feature type="binding site" evidence="15">
    <location>
        <position position="288"/>
    </location>
    <ligand>
        <name>substrate</name>
    </ligand>
</feature>
<evidence type="ECO:0000256" key="10">
    <source>
        <dbReference type="ARBA" id="ARBA00022857"/>
    </source>
</evidence>
<dbReference type="Pfam" id="PF01872">
    <property type="entry name" value="RibD_C"/>
    <property type="match status" value="1"/>
</dbReference>
<evidence type="ECO:0000256" key="9">
    <source>
        <dbReference type="ARBA" id="ARBA00022833"/>
    </source>
</evidence>
<organism evidence="18 19">
    <name type="scientific">Phocaeicola sartorii</name>
    <dbReference type="NCBI Taxonomy" id="671267"/>
    <lineage>
        <taxon>Bacteria</taxon>
        <taxon>Pseudomonadati</taxon>
        <taxon>Bacteroidota</taxon>
        <taxon>Bacteroidia</taxon>
        <taxon>Bacteroidales</taxon>
        <taxon>Bacteroidaceae</taxon>
        <taxon>Phocaeicola</taxon>
    </lineage>
</organism>
<feature type="binding site" evidence="15">
    <location>
        <position position="157"/>
    </location>
    <ligand>
        <name>NADP(+)</name>
        <dbReference type="ChEBI" id="CHEBI:58349"/>
    </ligand>
</feature>
<evidence type="ECO:0000256" key="15">
    <source>
        <dbReference type="PIRSR" id="PIRSR006769-2"/>
    </source>
</evidence>
<dbReference type="GO" id="GO:0008703">
    <property type="term" value="F:5-amino-6-(5-phosphoribosylamino)uracil reductase activity"/>
    <property type="evidence" value="ECO:0007669"/>
    <property type="project" value="UniProtKB-EC"/>
</dbReference>
<dbReference type="Pfam" id="PF00383">
    <property type="entry name" value="dCMP_cyt_deam_1"/>
    <property type="match status" value="1"/>
</dbReference>
<name>A0A4S2FMB8_9BACT</name>
<feature type="binding site" evidence="15">
    <location>
        <position position="189"/>
    </location>
    <ligand>
        <name>substrate</name>
    </ligand>
</feature>
<dbReference type="UniPathway" id="UPA00275">
    <property type="reaction ID" value="UER00401"/>
</dbReference>
<accession>A0A4S2FMB8</accession>
<feature type="binding site" evidence="15">
    <location>
        <begin position="290"/>
        <end position="296"/>
    </location>
    <ligand>
        <name>NADP(+)</name>
        <dbReference type="ChEBI" id="CHEBI:58349"/>
    </ligand>
</feature>
<dbReference type="InterPro" id="IPR050765">
    <property type="entry name" value="Riboflavin_Biosynth_HTPR"/>
</dbReference>
<gene>
    <name evidence="18" type="primary">ribD</name>
    <name evidence="18" type="ORF">E5339_10555</name>
</gene>
<protein>
    <recommendedName>
        <fullName evidence="13">Riboflavin biosynthesis protein RibD</fullName>
    </recommendedName>
    <domain>
        <recommendedName>
            <fullName evidence="13">Diaminohydroxyphosphoribosylaminopyrimidine deaminase</fullName>
            <shortName evidence="13">DRAP deaminase</shortName>
            <ecNumber evidence="13">3.5.4.26</ecNumber>
        </recommendedName>
        <alternativeName>
            <fullName evidence="13">Riboflavin-specific deaminase</fullName>
        </alternativeName>
    </domain>
    <domain>
        <recommendedName>
            <fullName evidence="13">5-amino-6-(5-phosphoribosylamino)uracil reductase</fullName>
            <ecNumber evidence="13">1.1.1.193</ecNumber>
        </recommendedName>
        <alternativeName>
            <fullName evidence="13">HTP reductase</fullName>
        </alternativeName>
    </domain>
</protein>
<comment type="pathway">
    <text evidence="3 13">Cofactor biosynthesis; riboflavin biosynthesis; 5-amino-6-(D-ribitylamino)uracil from GTP: step 3/4.</text>
</comment>
<dbReference type="PANTHER" id="PTHR38011">
    <property type="entry name" value="DIHYDROFOLATE REDUCTASE FAMILY PROTEIN (AFU_ORTHOLOGUE AFUA_8G06820)"/>
    <property type="match status" value="1"/>
</dbReference>
<dbReference type="GO" id="GO:0008835">
    <property type="term" value="F:diaminohydroxyphosphoribosylaminopyrimidine deaminase activity"/>
    <property type="evidence" value="ECO:0007669"/>
    <property type="project" value="UniProtKB-EC"/>
</dbReference>
<dbReference type="SUPFAM" id="SSF53927">
    <property type="entry name" value="Cytidine deaminase-like"/>
    <property type="match status" value="1"/>
</dbReference>
<feature type="binding site" evidence="15">
    <location>
        <position position="212"/>
    </location>
    <ligand>
        <name>substrate</name>
    </ligand>
</feature>
<dbReference type="PROSITE" id="PS51747">
    <property type="entry name" value="CYT_DCMP_DEAMINASES_2"/>
    <property type="match status" value="1"/>
</dbReference>
<keyword evidence="12" id="KW-0511">Multifunctional enzyme</keyword>
<dbReference type="InterPro" id="IPR016193">
    <property type="entry name" value="Cytidine_deaminase-like"/>
</dbReference>
<keyword evidence="8 13" id="KW-0378">Hydrolase</keyword>
<reference evidence="18 19" key="1">
    <citation type="submission" date="2019-04" db="EMBL/GenBank/DDBJ databases">
        <title>Microbes associate with the intestines of laboratory mice.</title>
        <authorList>
            <person name="Navarre W."/>
            <person name="Wong E."/>
            <person name="Huang K."/>
            <person name="Tropini C."/>
            <person name="Ng K."/>
            <person name="Yu B."/>
        </authorList>
    </citation>
    <scope>NUCLEOTIDE SEQUENCE [LARGE SCALE GENOMIC DNA]</scope>
    <source>
        <strain evidence="18 19">NM22_B1</strain>
    </source>
</reference>
<comment type="pathway">
    <text evidence="2 13">Cofactor biosynthesis; riboflavin biosynthesis; 5-amino-6-(D-ribitylamino)uracil from GTP: step 2/4.</text>
</comment>
<dbReference type="EC" id="1.1.1.193" evidence="13"/>
<comment type="caution">
    <text evidence="18">The sequence shown here is derived from an EMBL/GenBank/DDBJ whole genome shotgun (WGS) entry which is preliminary data.</text>
</comment>
<evidence type="ECO:0000313" key="19">
    <source>
        <dbReference type="Proteomes" id="UP000310760"/>
    </source>
</evidence>
<feature type="binding site" evidence="16">
    <location>
        <position position="87"/>
    </location>
    <ligand>
        <name>Zn(2+)</name>
        <dbReference type="ChEBI" id="CHEBI:29105"/>
        <note>catalytic</note>
    </ligand>
</feature>
<keyword evidence="9 13" id="KW-0862">Zinc</keyword>
<evidence type="ECO:0000256" key="11">
    <source>
        <dbReference type="ARBA" id="ARBA00023002"/>
    </source>
</evidence>
<dbReference type="Gene3D" id="3.40.430.10">
    <property type="entry name" value="Dihydrofolate Reductase, subunit A"/>
    <property type="match status" value="1"/>
</dbReference>
<evidence type="ECO:0000256" key="1">
    <source>
        <dbReference type="ARBA" id="ARBA00002151"/>
    </source>
</evidence>
<sequence length="355" mass="40343">MTKDEKYISRCLQLAYNGLCNTAPNPMVGAVIVHHDTIIGEGYHIRCGEAHAEVNAIRSVKDENLLKESTLYVSLEPCSHYGKTPPCADLIIEKRIPKVVIGCMDPFSMVAGRGIEKLRKAGIEVTVGVLEEECRHLIRRFITFHTFKRPYITLKWAESADGFIDMNRTEGKPVILSSPLTSLLAHKKRAEHDAILVGRRTALLDNPSLSTRNWYGTHPLRLVIDKDLTLPRDLELFNGRIRTFVFTRESHHQPNALTTYIPLDFSKDILPQIMEVLYQNKIQSLLVEGGSILLQSFIDSGLWDEAFIEKAPLCLNNGIQAPFIQKKYFKLNKIYFGREMAHAVHPQIRRQNEAD</sequence>
<dbReference type="InterPro" id="IPR024072">
    <property type="entry name" value="DHFR-like_dom_sf"/>
</dbReference>
<evidence type="ECO:0000256" key="5">
    <source>
        <dbReference type="ARBA" id="ARBA00007417"/>
    </source>
</evidence>
<keyword evidence="6 13" id="KW-0686">Riboflavin biosynthesis</keyword>
<proteinExistence type="inferred from homology"/>
<comment type="function">
    <text evidence="1 13">Converts 2,5-diamino-6-(ribosylamino)-4(3h)-pyrimidinone 5'-phosphate into 5-amino-6-(ribosylamino)-2,4(1h,3h)-pyrimidinedione 5'-phosphate.</text>
</comment>
<keyword evidence="10 13" id="KW-0521">NADP</keyword>
<evidence type="ECO:0000256" key="2">
    <source>
        <dbReference type="ARBA" id="ARBA00004882"/>
    </source>
</evidence>
<dbReference type="PIRSF" id="PIRSF006769">
    <property type="entry name" value="RibD"/>
    <property type="match status" value="1"/>
</dbReference>
<dbReference type="GO" id="GO:0008270">
    <property type="term" value="F:zinc ion binding"/>
    <property type="evidence" value="ECO:0007669"/>
    <property type="project" value="InterPro"/>
</dbReference>
<dbReference type="SUPFAM" id="SSF53597">
    <property type="entry name" value="Dihydrofolate reductase-like"/>
    <property type="match status" value="1"/>
</dbReference>
<evidence type="ECO:0000256" key="3">
    <source>
        <dbReference type="ARBA" id="ARBA00004910"/>
    </source>
</evidence>
<dbReference type="PANTHER" id="PTHR38011:SF7">
    <property type="entry name" value="2,5-DIAMINO-6-RIBOSYLAMINO-4(3H)-PYRIMIDINONE 5'-PHOSPHATE REDUCTASE"/>
    <property type="match status" value="1"/>
</dbReference>
<comment type="catalytic activity">
    <reaction evidence="13">
        <text>2,5-diamino-6-hydroxy-4-(5-phosphoribosylamino)-pyrimidine + H2O + H(+) = 5-amino-6-(5-phospho-D-ribosylamino)uracil + NH4(+)</text>
        <dbReference type="Rhea" id="RHEA:21868"/>
        <dbReference type="ChEBI" id="CHEBI:15377"/>
        <dbReference type="ChEBI" id="CHEBI:15378"/>
        <dbReference type="ChEBI" id="CHEBI:28938"/>
        <dbReference type="ChEBI" id="CHEBI:58453"/>
        <dbReference type="ChEBI" id="CHEBI:58614"/>
        <dbReference type="EC" id="3.5.4.26"/>
    </reaction>
</comment>
<dbReference type="PROSITE" id="PS00903">
    <property type="entry name" value="CYT_DCMP_DEAMINASES_1"/>
    <property type="match status" value="1"/>
</dbReference>
<dbReference type="EC" id="3.5.4.26" evidence="13"/>
<dbReference type="InterPro" id="IPR016192">
    <property type="entry name" value="APOBEC/CMP_deaminase_Zn-bd"/>
</dbReference>
<evidence type="ECO:0000256" key="14">
    <source>
        <dbReference type="PIRSR" id="PIRSR006769-1"/>
    </source>
</evidence>